<evidence type="ECO:0000313" key="4">
    <source>
        <dbReference type="Proteomes" id="UP000039865"/>
    </source>
</evidence>
<gene>
    <name evidence="3" type="primary">Contig15206.g16199</name>
    <name evidence="3" type="ORF">STYLEM_7907</name>
</gene>
<feature type="compositionally biased region" description="Polar residues" evidence="2">
    <location>
        <begin position="147"/>
        <end position="175"/>
    </location>
</feature>
<feature type="compositionally biased region" description="Basic and acidic residues" evidence="2">
    <location>
        <begin position="177"/>
        <end position="201"/>
    </location>
</feature>
<accession>A0A078ABH1</accession>
<keyword evidence="1" id="KW-0175">Coiled coil</keyword>
<feature type="coiled-coil region" evidence="1">
    <location>
        <begin position="91"/>
        <end position="132"/>
    </location>
</feature>
<protein>
    <submittedName>
        <fullName evidence="3">Uncharacterized protein</fullName>
    </submittedName>
</protein>
<dbReference type="AlphaFoldDB" id="A0A078ABH1"/>
<feature type="compositionally biased region" description="Polar residues" evidence="2">
    <location>
        <begin position="41"/>
        <end position="59"/>
    </location>
</feature>
<reference evidence="3 4" key="1">
    <citation type="submission" date="2014-06" db="EMBL/GenBank/DDBJ databases">
        <authorList>
            <person name="Swart Estienne"/>
        </authorList>
    </citation>
    <scope>NUCLEOTIDE SEQUENCE [LARGE SCALE GENOMIC DNA]</scope>
    <source>
        <strain evidence="3 4">130c</strain>
    </source>
</reference>
<dbReference type="EMBL" id="CCKQ01007539">
    <property type="protein sequence ID" value="CDW78922.1"/>
    <property type="molecule type" value="Genomic_DNA"/>
</dbReference>
<feature type="compositionally biased region" description="Low complexity" evidence="2">
    <location>
        <begin position="268"/>
        <end position="289"/>
    </location>
</feature>
<feature type="region of interest" description="Disordered" evidence="2">
    <location>
        <begin position="245"/>
        <end position="290"/>
    </location>
</feature>
<name>A0A078ABH1_STYLE</name>
<dbReference type="Proteomes" id="UP000039865">
    <property type="component" value="Unassembled WGS sequence"/>
</dbReference>
<proteinExistence type="predicted"/>
<organism evidence="3 4">
    <name type="scientific">Stylonychia lemnae</name>
    <name type="common">Ciliate</name>
    <dbReference type="NCBI Taxonomy" id="5949"/>
    <lineage>
        <taxon>Eukaryota</taxon>
        <taxon>Sar</taxon>
        <taxon>Alveolata</taxon>
        <taxon>Ciliophora</taxon>
        <taxon>Intramacronucleata</taxon>
        <taxon>Spirotrichea</taxon>
        <taxon>Stichotrichia</taxon>
        <taxon>Sporadotrichida</taxon>
        <taxon>Oxytrichidae</taxon>
        <taxon>Stylonychinae</taxon>
        <taxon>Stylonychia</taxon>
    </lineage>
</organism>
<evidence type="ECO:0000256" key="1">
    <source>
        <dbReference type="SAM" id="Coils"/>
    </source>
</evidence>
<evidence type="ECO:0000313" key="3">
    <source>
        <dbReference type="EMBL" id="CDW78922.1"/>
    </source>
</evidence>
<feature type="region of interest" description="Disordered" evidence="2">
    <location>
        <begin position="147"/>
        <end position="201"/>
    </location>
</feature>
<evidence type="ECO:0000256" key="2">
    <source>
        <dbReference type="SAM" id="MobiDB-lite"/>
    </source>
</evidence>
<sequence>MNSTVSRKQIPSLKNNHSLQNLKIQPLRIREERLKKVFLSPNRNNSCLSPSQKNITSQKSQRKKKIDVVTSKYQTNNNIPSKTEKEMLQQIQRHVQTSRRAAEEIKRLEKNIKMQSKQLKMHQEEFERKEQQTKLTRTMTMGSMISTNVSGNYQKAPSVRQSFSNKRDNSMNNSRVRFADQEDAGSRHEISFSKKSTDSNKRESIKNNCYYGFKAKNLNNTYFNSNVVNSSIQLQRIGQRAVNIQSQIDNQRRNKNVKSQKNAEFRKSSLSQASARSRSRSKSNNSISRYGMNQLKQYQVKENNLSTNQSQMSYLIMQKEPSRIELMKSNLKQSLDFIKKQKNQSKKDLLKQNKENMLLSNEKNQKIKKCIDQFSPVLQISIEKSQIHQTQLSKIFSQQNLFSPVSMIKGKRDYDCDLFSNNESLYRTTDPSRPLQEVLNYKEKNQNEIDRLRQLRQISKTNLNVFSCTKQPQVKKKFMNYICESSDSDSTTNEFSSNYI</sequence>
<feature type="region of interest" description="Disordered" evidence="2">
    <location>
        <begin position="41"/>
        <end position="63"/>
    </location>
</feature>
<dbReference type="InParanoid" id="A0A078ABH1"/>
<keyword evidence="4" id="KW-1185">Reference proteome</keyword>